<evidence type="ECO:0000256" key="2">
    <source>
        <dbReference type="ARBA" id="ARBA00022552"/>
    </source>
</evidence>
<protein>
    <recommendedName>
        <fullName evidence="6">Ribosome biogenesis protein WDR12 homolog</fullName>
    </recommendedName>
</protein>
<dbReference type="HAMAP" id="MF_03029">
    <property type="entry name" value="WDR12"/>
    <property type="match status" value="1"/>
</dbReference>
<feature type="repeat" description="WD" evidence="7">
    <location>
        <begin position="195"/>
        <end position="236"/>
    </location>
</feature>
<evidence type="ECO:0000256" key="6">
    <source>
        <dbReference type="HAMAP-Rule" id="MF_03029"/>
    </source>
</evidence>
<dbReference type="GO" id="GO:0030687">
    <property type="term" value="C:preribosome, large subunit precursor"/>
    <property type="evidence" value="ECO:0007669"/>
    <property type="project" value="UniProtKB-UniRule"/>
</dbReference>
<dbReference type="GO" id="GO:0043021">
    <property type="term" value="F:ribonucleoprotein complex binding"/>
    <property type="evidence" value="ECO:0007669"/>
    <property type="project" value="UniProtKB-UniRule"/>
</dbReference>
<dbReference type="SMART" id="SM00320">
    <property type="entry name" value="WD40"/>
    <property type="match status" value="6"/>
</dbReference>
<evidence type="ECO:0000259" key="8">
    <source>
        <dbReference type="Pfam" id="PF08154"/>
    </source>
</evidence>
<comment type="subcellular location">
    <subcellularLocation>
        <location evidence="6">Nucleus</location>
        <location evidence="6">Nucleolus</location>
    </subcellularLocation>
    <subcellularLocation>
        <location evidence="6">Nucleus</location>
        <location evidence="6">Nucleoplasm</location>
    </subcellularLocation>
</comment>
<keyword evidence="3 7" id="KW-0853">WD repeat</keyword>
<dbReference type="Pfam" id="PF00400">
    <property type="entry name" value="WD40"/>
    <property type="match status" value="4"/>
</dbReference>
<evidence type="ECO:0000256" key="7">
    <source>
        <dbReference type="PROSITE-ProRule" id="PRU00221"/>
    </source>
</evidence>
<dbReference type="GO" id="GO:0005654">
    <property type="term" value="C:nucleoplasm"/>
    <property type="evidence" value="ECO:0007669"/>
    <property type="project" value="UniProtKB-SubCell"/>
</dbReference>
<name>A0A8S1GPH9_9PELO</name>
<dbReference type="InterPro" id="IPR020472">
    <property type="entry name" value="WD40_PAC1"/>
</dbReference>
<comment type="caution">
    <text evidence="9">The sequence shown here is derived from an EMBL/GenBank/DDBJ whole genome shotgun (WGS) entry which is preliminary data.</text>
</comment>
<evidence type="ECO:0000313" key="9">
    <source>
        <dbReference type="EMBL" id="CAD6184831.1"/>
    </source>
</evidence>
<evidence type="ECO:0000256" key="3">
    <source>
        <dbReference type="ARBA" id="ARBA00022574"/>
    </source>
</evidence>
<dbReference type="AlphaFoldDB" id="A0A8S1GPH9"/>
<keyword evidence="1 6" id="KW-0690">Ribosome biogenesis</keyword>
<dbReference type="InterPro" id="IPR001680">
    <property type="entry name" value="WD40_rpt"/>
</dbReference>
<feature type="domain" description="NLE" evidence="8">
    <location>
        <begin position="13"/>
        <end position="80"/>
    </location>
</feature>
<dbReference type="InterPro" id="IPR012972">
    <property type="entry name" value="NLE"/>
</dbReference>
<keyword evidence="10" id="KW-1185">Reference proteome</keyword>
<gene>
    <name evidence="6" type="primary">wdr-12</name>
    <name evidence="9" type="ORF">CAUJ_LOCUS750</name>
</gene>
<dbReference type="OrthoDB" id="6253837at2759"/>
<evidence type="ECO:0000256" key="4">
    <source>
        <dbReference type="ARBA" id="ARBA00022737"/>
    </source>
</evidence>
<feature type="repeat" description="WD" evidence="7">
    <location>
        <begin position="263"/>
        <end position="305"/>
    </location>
</feature>
<keyword evidence="5 6" id="KW-0539">Nucleus</keyword>
<accession>A0A8S1GPH9</accession>
<dbReference type="InterPro" id="IPR019775">
    <property type="entry name" value="WD40_repeat_CS"/>
</dbReference>
<evidence type="ECO:0000256" key="5">
    <source>
        <dbReference type="ARBA" id="ARBA00023242"/>
    </source>
</evidence>
<evidence type="ECO:0000313" key="10">
    <source>
        <dbReference type="Proteomes" id="UP000835052"/>
    </source>
</evidence>
<dbReference type="PANTHER" id="PTHR19855:SF11">
    <property type="entry name" value="RIBOSOME BIOGENESIS PROTEIN WDR12"/>
    <property type="match status" value="1"/>
</dbReference>
<proteinExistence type="inferred from homology"/>
<dbReference type="GO" id="GO:0000463">
    <property type="term" value="P:maturation of LSU-rRNA from tricistronic rRNA transcript (SSU-rRNA, 5.8S rRNA, LSU-rRNA)"/>
    <property type="evidence" value="ECO:0007669"/>
    <property type="project" value="UniProtKB-UniRule"/>
</dbReference>
<organism evidence="9 10">
    <name type="scientific">Caenorhabditis auriculariae</name>
    <dbReference type="NCBI Taxonomy" id="2777116"/>
    <lineage>
        <taxon>Eukaryota</taxon>
        <taxon>Metazoa</taxon>
        <taxon>Ecdysozoa</taxon>
        <taxon>Nematoda</taxon>
        <taxon>Chromadorea</taxon>
        <taxon>Rhabditida</taxon>
        <taxon>Rhabditina</taxon>
        <taxon>Rhabditomorpha</taxon>
        <taxon>Rhabditoidea</taxon>
        <taxon>Rhabditidae</taxon>
        <taxon>Peloderinae</taxon>
        <taxon>Caenorhabditis</taxon>
    </lineage>
</organism>
<feature type="repeat" description="WD" evidence="7">
    <location>
        <begin position="395"/>
        <end position="429"/>
    </location>
</feature>
<keyword evidence="4" id="KW-0677">Repeat</keyword>
<dbReference type="Proteomes" id="UP000835052">
    <property type="component" value="Unassembled WGS sequence"/>
</dbReference>
<dbReference type="InterPro" id="IPR015943">
    <property type="entry name" value="WD40/YVTN_repeat-like_dom_sf"/>
</dbReference>
<dbReference type="PROSITE" id="PS00678">
    <property type="entry name" value="WD_REPEATS_1"/>
    <property type="match status" value="1"/>
</dbReference>
<dbReference type="PROSITE" id="PS50082">
    <property type="entry name" value="WD_REPEATS_2"/>
    <property type="match status" value="4"/>
</dbReference>
<sequence>MDDDITTDQSAHVQLSFFTNDKSLDHLPTTIFDVPTSADCEQINSLVNKSISLENESWEDKRFEFLIGDVFLRTTLAEFISEYEFETEVVVKVECVLGLEAPKPLHDYQAPDWVSSVHAANGFVLSTTYSGDIVVWDKKGQQTTFATKDGLLKCSVLVKKPGKSMNGSEIIVGSEDQLLTLYTIKDDKLEKQIVFRGHERSVECVAANSKTQQAISGSYDFSLKLWNTRLDDVSTVYEKEDENDAKLKKRKKSYLTKIPMVTIGGHKDRISAVHWSHNNNSHVVSSSWDHTIIEWDLELAGELSRIRGQKAFTSIDIHPSTGMTISSSTDPLPRLYDLKSRDGSLVKQTFYGHEKGWVESVKWCPNDEKCFVSVATDKSAKMWDIRSGKTALFDIHGHEERILCCSWSEEGIIATGSADCTVKVFDAKR</sequence>
<dbReference type="PROSITE" id="PS50294">
    <property type="entry name" value="WD_REPEATS_REGION"/>
    <property type="match status" value="3"/>
</dbReference>
<dbReference type="InterPro" id="IPR036322">
    <property type="entry name" value="WD40_repeat_dom_sf"/>
</dbReference>
<dbReference type="InterPro" id="IPR028599">
    <property type="entry name" value="WDR12/Ytm1"/>
</dbReference>
<comment type="function">
    <text evidence="6">Required for maturation of ribosomal RNAs and formation of the large ribosomal subunit.</text>
</comment>
<dbReference type="GO" id="GO:0000466">
    <property type="term" value="P:maturation of 5.8S rRNA from tricistronic rRNA transcript (SSU-rRNA, 5.8S rRNA, LSU-rRNA)"/>
    <property type="evidence" value="ECO:0007669"/>
    <property type="project" value="UniProtKB-UniRule"/>
</dbReference>
<reference evidence="9" key="1">
    <citation type="submission" date="2020-10" db="EMBL/GenBank/DDBJ databases">
        <authorList>
            <person name="Kikuchi T."/>
        </authorList>
    </citation>
    <scope>NUCLEOTIDE SEQUENCE</scope>
    <source>
        <strain evidence="9">NKZ352</strain>
    </source>
</reference>
<comment type="similarity">
    <text evidence="6">Belongs to the WD repeat WDR12/YTM1 family.</text>
</comment>
<dbReference type="GO" id="GO:0005730">
    <property type="term" value="C:nucleolus"/>
    <property type="evidence" value="ECO:0007669"/>
    <property type="project" value="UniProtKB-SubCell"/>
</dbReference>
<dbReference type="EMBL" id="CAJGYM010000001">
    <property type="protein sequence ID" value="CAD6184831.1"/>
    <property type="molecule type" value="Genomic_DNA"/>
</dbReference>
<keyword evidence="2 6" id="KW-0698">rRNA processing</keyword>
<dbReference type="SUPFAM" id="SSF50978">
    <property type="entry name" value="WD40 repeat-like"/>
    <property type="match status" value="1"/>
</dbReference>
<dbReference type="Gene3D" id="2.130.10.10">
    <property type="entry name" value="YVTN repeat-like/Quinoprotein amine dehydrogenase"/>
    <property type="match status" value="2"/>
</dbReference>
<dbReference type="Pfam" id="PF08154">
    <property type="entry name" value="NLE"/>
    <property type="match status" value="1"/>
</dbReference>
<dbReference type="PANTHER" id="PTHR19855">
    <property type="entry name" value="WD40 REPEAT PROTEIN 12, 37"/>
    <property type="match status" value="1"/>
</dbReference>
<feature type="repeat" description="WD" evidence="7">
    <location>
        <begin position="351"/>
        <end position="393"/>
    </location>
</feature>
<evidence type="ECO:0000256" key="1">
    <source>
        <dbReference type="ARBA" id="ARBA00022517"/>
    </source>
</evidence>
<dbReference type="PRINTS" id="PR00320">
    <property type="entry name" value="GPROTEINBRPT"/>
</dbReference>